<dbReference type="STRING" id="658219.SAMN05216212_3103"/>
<gene>
    <name evidence="1" type="ORF">SAMN05216212_3103</name>
</gene>
<reference evidence="2" key="1">
    <citation type="submission" date="2016-10" db="EMBL/GenBank/DDBJ databases">
        <authorList>
            <person name="Varghese N."/>
            <person name="Submissions S."/>
        </authorList>
    </citation>
    <scope>NUCLEOTIDE SEQUENCE [LARGE SCALE GENOMIC DNA]</scope>
    <source>
        <strain evidence="2">CGMCC 1.10658</strain>
    </source>
</reference>
<proteinExistence type="predicted"/>
<organism evidence="1 2">
    <name type="scientific">Microbulbifer yueqingensis</name>
    <dbReference type="NCBI Taxonomy" id="658219"/>
    <lineage>
        <taxon>Bacteria</taxon>
        <taxon>Pseudomonadati</taxon>
        <taxon>Pseudomonadota</taxon>
        <taxon>Gammaproteobacteria</taxon>
        <taxon>Cellvibrionales</taxon>
        <taxon>Microbulbiferaceae</taxon>
        <taxon>Microbulbifer</taxon>
    </lineage>
</organism>
<dbReference type="PANTHER" id="PTHR38040">
    <property type="entry name" value="UBIQUINONE BIOSYNTHESIS ACCESSORY FACTOR UBIK"/>
    <property type="match status" value="1"/>
</dbReference>
<dbReference type="PANTHER" id="PTHR38040:SF1">
    <property type="entry name" value="UBIQUINONE BIOSYNTHESIS ACCESSORY FACTOR UBIK"/>
    <property type="match status" value="1"/>
</dbReference>
<evidence type="ECO:0000313" key="2">
    <source>
        <dbReference type="Proteomes" id="UP000199305"/>
    </source>
</evidence>
<evidence type="ECO:0008006" key="3">
    <source>
        <dbReference type="Google" id="ProtNLM"/>
    </source>
</evidence>
<dbReference type="OrthoDB" id="5297354at2"/>
<dbReference type="AlphaFoldDB" id="A0A1G9EFF4"/>
<keyword evidence="2" id="KW-1185">Reference proteome</keyword>
<dbReference type="InterPro" id="IPR007475">
    <property type="entry name" value="UbiK"/>
</dbReference>
<dbReference type="Pfam" id="PF04380">
    <property type="entry name" value="BMFP"/>
    <property type="match status" value="1"/>
</dbReference>
<accession>A0A1G9EFF4</accession>
<evidence type="ECO:0000313" key="1">
    <source>
        <dbReference type="EMBL" id="SDK74900.1"/>
    </source>
</evidence>
<name>A0A1G9EFF4_9GAMM</name>
<dbReference type="RefSeq" id="WP_091516840.1">
    <property type="nucleotide sequence ID" value="NZ_FNFH01000008.1"/>
</dbReference>
<dbReference type="Proteomes" id="UP000199305">
    <property type="component" value="Unassembled WGS sequence"/>
</dbReference>
<protein>
    <recommendedName>
        <fullName evidence="3">Ubiquinone biosynthesis accessory factor UbiK</fullName>
    </recommendedName>
</protein>
<dbReference type="EMBL" id="FNFH01000008">
    <property type="protein sequence ID" value="SDK74900.1"/>
    <property type="molecule type" value="Genomic_DNA"/>
</dbReference>
<sequence>MPADKLQQLLHELQQQGAVISGDLRDALGVALNRLPLVSQAEFDTQAAILERTRQKVARLEAQLAEIERQLQEQHPPGDTD</sequence>